<evidence type="ECO:0000313" key="3">
    <source>
        <dbReference type="Proteomes" id="UP000827092"/>
    </source>
</evidence>
<dbReference type="Proteomes" id="UP000827092">
    <property type="component" value="Unassembled WGS sequence"/>
</dbReference>
<comment type="caution">
    <text evidence="2">The sequence shown here is derived from an EMBL/GenBank/DDBJ whole genome shotgun (WGS) entry which is preliminary data.</text>
</comment>
<organism evidence="2 3">
    <name type="scientific">Oedothorax gibbosus</name>
    <dbReference type="NCBI Taxonomy" id="931172"/>
    <lineage>
        <taxon>Eukaryota</taxon>
        <taxon>Metazoa</taxon>
        <taxon>Ecdysozoa</taxon>
        <taxon>Arthropoda</taxon>
        <taxon>Chelicerata</taxon>
        <taxon>Arachnida</taxon>
        <taxon>Araneae</taxon>
        <taxon>Araneomorphae</taxon>
        <taxon>Entelegynae</taxon>
        <taxon>Araneoidea</taxon>
        <taxon>Linyphiidae</taxon>
        <taxon>Erigoninae</taxon>
        <taxon>Oedothorax</taxon>
    </lineage>
</organism>
<dbReference type="EMBL" id="JAFNEN010000239">
    <property type="protein sequence ID" value="KAG8188394.1"/>
    <property type="molecule type" value="Genomic_DNA"/>
</dbReference>
<proteinExistence type="predicted"/>
<feature type="region of interest" description="Disordered" evidence="1">
    <location>
        <begin position="80"/>
        <end position="109"/>
    </location>
</feature>
<gene>
    <name evidence="2" type="ORF">JTE90_019295</name>
</gene>
<sequence length="109" mass="12024">MASLCLSVVPFSSVTKSYLPLPVTESKLPSVLSKCHVRILDATFEPNKARRKPSPGVLRSIQKIKYSLIRKRPNIVLPLESPGGESSIKCRKRSPRAITPSSLRTKLGK</sequence>
<evidence type="ECO:0000313" key="2">
    <source>
        <dbReference type="EMBL" id="KAG8188394.1"/>
    </source>
</evidence>
<accession>A0AAV6UXM8</accession>
<dbReference type="AlphaFoldDB" id="A0AAV6UXM8"/>
<evidence type="ECO:0000256" key="1">
    <source>
        <dbReference type="SAM" id="MobiDB-lite"/>
    </source>
</evidence>
<name>A0AAV6UXM8_9ARAC</name>
<feature type="compositionally biased region" description="Polar residues" evidence="1">
    <location>
        <begin position="99"/>
        <end position="109"/>
    </location>
</feature>
<protein>
    <submittedName>
        <fullName evidence="2">Uncharacterized protein</fullName>
    </submittedName>
</protein>
<keyword evidence="3" id="KW-1185">Reference proteome</keyword>
<reference evidence="2 3" key="1">
    <citation type="journal article" date="2022" name="Nat. Ecol. Evol.">
        <title>A masculinizing supergene underlies an exaggerated male reproductive morph in a spider.</title>
        <authorList>
            <person name="Hendrickx F."/>
            <person name="De Corte Z."/>
            <person name="Sonet G."/>
            <person name="Van Belleghem S.M."/>
            <person name="Kostlbacher S."/>
            <person name="Vangestel C."/>
        </authorList>
    </citation>
    <scope>NUCLEOTIDE SEQUENCE [LARGE SCALE GENOMIC DNA]</scope>
    <source>
        <strain evidence="2">W744_W776</strain>
    </source>
</reference>